<evidence type="ECO:0000313" key="1">
    <source>
        <dbReference type="EMBL" id="MDP9750622.1"/>
    </source>
</evidence>
<dbReference type="EMBL" id="JAURUP010000009">
    <property type="protein sequence ID" value="MDP9750622.1"/>
    <property type="molecule type" value="Genomic_DNA"/>
</dbReference>
<gene>
    <name evidence="1" type="ORF">J2S24_001093</name>
</gene>
<organism evidence="1 2">
    <name type="scientific">Thermoanaerobacter pentosaceus</name>
    <dbReference type="NCBI Taxonomy" id="694059"/>
    <lineage>
        <taxon>Bacteria</taxon>
        <taxon>Bacillati</taxon>
        <taxon>Bacillota</taxon>
        <taxon>Clostridia</taxon>
        <taxon>Thermoanaerobacterales</taxon>
        <taxon>Thermoanaerobacteraceae</taxon>
        <taxon>Thermoanaerobacter</taxon>
    </lineage>
</organism>
<accession>A0ABT9M3F3</accession>
<sequence>MELFSLEYAQFLQQRVYKEDNILYMMPGVHLPEKQQKKLLEKFEEVKNW</sequence>
<dbReference type="RefSeq" id="WP_156202119.1">
    <property type="nucleotide sequence ID" value="NZ_JAURUP010000009.1"/>
</dbReference>
<dbReference type="Proteomes" id="UP001223886">
    <property type="component" value="Unassembled WGS sequence"/>
</dbReference>
<keyword evidence="2" id="KW-1185">Reference proteome</keyword>
<name>A0ABT9M3F3_9THEO</name>
<reference evidence="1 2" key="1">
    <citation type="submission" date="2023-07" db="EMBL/GenBank/DDBJ databases">
        <title>Genomic Encyclopedia of Type Strains, Phase IV (KMG-IV): sequencing the most valuable type-strain genomes for metagenomic binning, comparative biology and taxonomic classification.</title>
        <authorList>
            <person name="Goeker M."/>
        </authorList>
    </citation>
    <scope>NUCLEOTIDE SEQUENCE [LARGE SCALE GENOMIC DNA]</scope>
    <source>
        <strain evidence="1 2">DSM 25963</strain>
    </source>
</reference>
<protein>
    <submittedName>
        <fullName evidence="1">Uncharacterized protein</fullName>
    </submittedName>
</protein>
<evidence type="ECO:0000313" key="2">
    <source>
        <dbReference type="Proteomes" id="UP001223886"/>
    </source>
</evidence>
<proteinExistence type="predicted"/>
<comment type="caution">
    <text evidence="1">The sequence shown here is derived from an EMBL/GenBank/DDBJ whole genome shotgun (WGS) entry which is preliminary data.</text>
</comment>